<dbReference type="AlphaFoldDB" id="A0A2U2MW65"/>
<evidence type="ECO:0000256" key="1">
    <source>
        <dbReference type="ARBA" id="ARBA00022553"/>
    </source>
</evidence>
<dbReference type="SMART" id="SM00448">
    <property type="entry name" value="REC"/>
    <property type="match status" value="1"/>
</dbReference>
<dbReference type="Gene3D" id="3.40.50.2300">
    <property type="match status" value="1"/>
</dbReference>
<dbReference type="PANTHER" id="PTHR44591:SF20">
    <property type="entry name" value="PROTEIN PILH"/>
    <property type="match status" value="1"/>
</dbReference>
<organism evidence="4 5">
    <name type="scientific">Sediminicurvatus halobius</name>
    <dbReference type="NCBI Taxonomy" id="2182432"/>
    <lineage>
        <taxon>Bacteria</taxon>
        <taxon>Pseudomonadati</taxon>
        <taxon>Pseudomonadota</taxon>
        <taxon>Gammaproteobacteria</taxon>
        <taxon>Chromatiales</taxon>
        <taxon>Ectothiorhodospiraceae</taxon>
        <taxon>Sediminicurvatus</taxon>
    </lineage>
</organism>
<evidence type="ECO:0000259" key="3">
    <source>
        <dbReference type="PROSITE" id="PS50110"/>
    </source>
</evidence>
<dbReference type="OrthoDB" id="9800897at2"/>
<name>A0A2U2MW65_9GAMM</name>
<dbReference type="PROSITE" id="PS50110">
    <property type="entry name" value="RESPONSE_REGULATORY"/>
    <property type="match status" value="1"/>
</dbReference>
<comment type="caution">
    <text evidence="4">The sequence shown here is derived from an EMBL/GenBank/DDBJ whole genome shotgun (WGS) entry which is preliminary data.</text>
</comment>
<dbReference type="Proteomes" id="UP000245474">
    <property type="component" value="Unassembled WGS sequence"/>
</dbReference>
<proteinExistence type="predicted"/>
<dbReference type="EMBL" id="QFFI01000049">
    <property type="protein sequence ID" value="PWG61107.1"/>
    <property type="molecule type" value="Genomic_DNA"/>
</dbReference>
<dbReference type="RefSeq" id="WP_109680230.1">
    <property type="nucleotide sequence ID" value="NZ_CP086615.1"/>
</dbReference>
<evidence type="ECO:0000313" key="4">
    <source>
        <dbReference type="EMBL" id="PWG61107.1"/>
    </source>
</evidence>
<dbReference type="GO" id="GO:0000160">
    <property type="term" value="P:phosphorelay signal transduction system"/>
    <property type="evidence" value="ECO:0007669"/>
    <property type="project" value="InterPro"/>
</dbReference>
<evidence type="ECO:0000256" key="2">
    <source>
        <dbReference type="PROSITE-ProRule" id="PRU00169"/>
    </source>
</evidence>
<feature type="modified residue" description="4-aspartylphosphate" evidence="2">
    <location>
        <position position="54"/>
    </location>
</feature>
<dbReference type="Pfam" id="PF00072">
    <property type="entry name" value="Response_reg"/>
    <property type="match status" value="1"/>
</dbReference>
<evidence type="ECO:0000313" key="5">
    <source>
        <dbReference type="Proteomes" id="UP000245474"/>
    </source>
</evidence>
<dbReference type="InterPro" id="IPR001789">
    <property type="entry name" value="Sig_transdc_resp-reg_receiver"/>
</dbReference>
<dbReference type="InterPro" id="IPR011006">
    <property type="entry name" value="CheY-like_superfamily"/>
</dbReference>
<feature type="domain" description="Response regulatory" evidence="3">
    <location>
        <begin position="5"/>
        <end position="121"/>
    </location>
</feature>
<keyword evidence="1 2" id="KW-0597">Phosphoprotein</keyword>
<dbReference type="PANTHER" id="PTHR44591">
    <property type="entry name" value="STRESS RESPONSE REGULATOR PROTEIN 1"/>
    <property type="match status" value="1"/>
</dbReference>
<reference evidence="4 5" key="1">
    <citation type="submission" date="2018-05" db="EMBL/GenBank/DDBJ databases">
        <title>Spiribacter halobius sp. nov., a moderately halophilic bacterium isolated from marine solar saltern.</title>
        <authorList>
            <person name="Zheng W.-S."/>
            <person name="Lu D.-C."/>
            <person name="Du Z.-J."/>
        </authorList>
    </citation>
    <scope>NUCLEOTIDE SEQUENCE [LARGE SCALE GENOMIC DNA]</scope>
    <source>
        <strain evidence="4 5">E85</strain>
    </source>
</reference>
<dbReference type="InterPro" id="IPR050595">
    <property type="entry name" value="Bact_response_regulator"/>
</dbReference>
<accession>A0A2U2MW65</accession>
<dbReference type="SUPFAM" id="SSF52172">
    <property type="entry name" value="CheY-like"/>
    <property type="match status" value="1"/>
</dbReference>
<keyword evidence="5" id="KW-1185">Reference proteome</keyword>
<sequence length="121" mass="13279">MPVSKVLVVDDSAADLVHIRQILEDAGYLTLTATSGREAVATAQSQRPDLIFLDIIMQEMDGFEACRRLAKDDATKDIPVVFVTSKNQKADKVWAQMQGARAFITKPCSQEDILGQVTALQ</sequence>
<gene>
    <name evidence="4" type="ORF">DEM34_18090</name>
</gene>
<protein>
    <submittedName>
        <fullName evidence="4">Two-component system response regulator</fullName>
    </submittedName>
</protein>